<evidence type="ECO:0000313" key="2">
    <source>
        <dbReference type="Proteomes" id="UP000515146"/>
    </source>
</evidence>
<evidence type="ECO:0000256" key="1">
    <source>
        <dbReference type="SAM" id="MobiDB-lite"/>
    </source>
</evidence>
<dbReference type="InParanoid" id="A0A6P6YL99"/>
<accession>A0A6P6YL99</accession>
<protein>
    <submittedName>
        <fullName evidence="3">Uncharacterized protein LOC113799840</fullName>
    </submittedName>
</protein>
<dbReference type="RefSeq" id="XP_027206338.1">
    <property type="nucleotide sequence ID" value="XM_027350537.1"/>
</dbReference>
<dbReference type="Proteomes" id="UP000515146">
    <property type="component" value="Unplaced"/>
</dbReference>
<reference evidence="3" key="1">
    <citation type="submission" date="2025-08" db="UniProtKB">
        <authorList>
            <consortium name="RefSeq"/>
        </authorList>
    </citation>
    <scope>IDENTIFICATION</scope>
    <source>
        <strain evidence="3">Airmid</strain>
    </source>
</reference>
<name>A0A6P6YL99_DERPT</name>
<proteinExistence type="predicted"/>
<sequence>SRASSRCVARLQSRSRSLSSQQSLSHAGTFPAAQRALAGARGDGSSSQLTISEAA</sequence>
<evidence type="ECO:0000313" key="3">
    <source>
        <dbReference type="RefSeq" id="XP_027206338.1"/>
    </source>
</evidence>
<gene>
    <name evidence="3" type="primary">LOC113799840</name>
</gene>
<feature type="compositionally biased region" description="Polar residues" evidence="1">
    <location>
        <begin position="44"/>
        <end position="55"/>
    </location>
</feature>
<dbReference type="KEGG" id="dpte:113799840"/>
<keyword evidence="2" id="KW-1185">Reference proteome</keyword>
<feature type="non-terminal residue" evidence="3">
    <location>
        <position position="1"/>
    </location>
</feature>
<feature type="compositionally biased region" description="Low complexity" evidence="1">
    <location>
        <begin position="10"/>
        <end position="25"/>
    </location>
</feature>
<feature type="region of interest" description="Disordered" evidence="1">
    <location>
        <begin position="1"/>
        <end position="55"/>
    </location>
</feature>
<dbReference type="AlphaFoldDB" id="A0A6P6YL99"/>
<organism evidence="2 3">
    <name type="scientific">Dermatophagoides pteronyssinus</name>
    <name type="common">European house dust mite</name>
    <dbReference type="NCBI Taxonomy" id="6956"/>
    <lineage>
        <taxon>Eukaryota</taxon>
        <taxon>Metazoa</taxon>
        <taxon>Ecdysozoa</taxon>
        <taxon>Arthropoda</taxon>
        <taxon>Chelicerata</taxon>
        <taxon>Arachnida</taxon>
        <taxon>Acari</taxon>
        <taxon>Acariformes</taxon>
        <taxon>Sarcoptiformes</taxon>
        <taxon>Astigmata</taxon>
        <taxon>Psoroptidia</taxon>
        <taxon>Analgoidea</taxon>
        <taxon>Pyroglyphidae</taxon>
        <taxon>Dermatophagoidinae</taxon>
        <taxon>Dermatophagoides</taxon>
    </lineage>
</organism>